<feature type="transmembrane region" description="Helical" evidence="1">
    <location>
        <begin position="6"/>
        <end position="27"/>
    </location>
</feature>
<dbReference type="AlphaFoldDB" id="A0A6M4IN29"/>
<evidence type="ECO:0000313" key="3">
    <source>
        <dbReference type="Proteomes" id="UP000500938"/>
    </source>
</evidence>
<keyword evidence="1" id="KW-1133">Transmembrane helix</keyword>
<keyword evidence="1" id="KW-0812">Transmembrane</keyword>
<protein>
    <recommendedName>
        <fullName evidence="4">Thioredoxin domain-containing protein</fullName>
    </recommendedName>
</protein>
<accession>A0A6M4IN29</accession>
<evidence type="ECO:0000313" key="2">
    <source>
        <dbReference type="EMBL" id="QJR34422.1"/>
    </source>
</evidence>
<organism evidence="2 3">
    <name type="scientific">Gemmatimonas groenlandica</name>
    <dbReference type="NCBI Taxonomy" id="2732249"/>
    <lineage>
        <taxon>Bacteria</taxon>
        <taxon>Pseudomonadati</taxon>
        <taxon>Gemmatimonadota</taxon>
        <taxon>Gemmatimonadia</taxon>
        <taxon>Gemmatimonadales</taxon>
        <taxon>Gemmatimonadaceae</taxon>
        <taxon>Gemmatimonas</taxon>
    </lineage>
</organism>
<sequence>MHRAPTLWHWVVAGLVVSLAGVGYDVARAMPQRTLPDAMRHFTHEAAPIAPPSGRVTAAVPAAVLLQLSDCSGNLRMLHVLHRGSTKRHIQLAVIWYVGPVSDSTNIRAELPAWTAAIPLRPAPTPVVQQFASLGHTTTPALLVLDQEGRVRFTTQSPRSSREVAGLRKIIEGLTWIEEL</sequence>
<gene>
    <name evidence="2" type="ORF">HKW67_02235</name>
</gene>
<dbReference type="Proteomes" id="UP000500938">
    <property type="component" value="Chromosome"/>
</dbReference>
<name>A0A6M4IN29_9BACT</name>
<dbReference type="EMBL" id="CP053085">
    <property type="protein sequence ID" value="QJR34422.1"/>
    <property type="molecule type" value="Genomic_DNA"/>
</dbReference>
<reference evidence="2 3" key="1">
    <citation type="submission" date="2020-05" db="EMBL/GenBank/DDBJ databases">
        <title>Complete genome sequence of Gemmatimonas greenlandica TET16.</title>
        <authorList>
            <person name="Zeng Y."/>
        </authorList>
    </citation>
    <scope>NUCLEOTIDE SEQUENCE [LARGE SCALE GENOMIC DNA]</scope>
    <source>
        <strain evidence="2 3">TET16</strain>
    </source>
</reference>
<evidence type="ECO:0008006" key="4">
    <source>
        <dbReference type="Google" id="ProtNLM"/>
    </source>
</evidence>
<keyword evidence="3" id="KW-1185">Reference proteome</keyword>
<proteinExistence type="predicted"/>
<dbReference type="KEGG" id="ggr:HKW67_02235"/>
<evidence type="ECO:0000256" key="1">
    <source>
        <dbReference type="SAM" id="Phobius"/>
    </source>
</evidence>
<dbReference type="RefSeq" id="WP_171223848.1">
    <property type="nucleotide sequence ID" value="NZ_CP053085.1"/>
</dbReference>
<keyword evidence="1" id="KW-0472">Membrane</keyword>